<dbReference type="SUPFAM" id="SSF54909">
    <property type="entry name" value="Dimeric alpha+beta barrel"/>
    <property type="match status" value="1"/>
</dbReference>
<accession>A0A6J4MJF4</accession>
<dbReference type="Pfam" id="PF11695">
    <property type="entry name" value="DUF3291"/>
    <property type="match status" value="1"/>
</dbReference>
<feature type="domain" description="DUF3291" evidence="1">
    <location>
        <begin position="4"/>
        <end position="140"/>
    </location>
</feature>
<protein>
    <recommendedName>
        <fullName evidence="1">DUF3291 domain-containing protein</fullName>
    </recommendedName>
</protein>
<evidence type="ECO:0000259" key="1">
    <source>
        <dbReference type="Pfam" id="PF11695"/>
    </source>
</evidence>
<dbReference type="EMBL" id="CADCUD010000225">
    <property type="protein sequence ID" value="CAA9359910.1"/>
    <property type="molecule type" value="Genomic_DNA"/>
</dbReference>
<dbReference type="InterPro" id="IPR021708">
    <property type="entry name" value="DUF3291"/>
</dbReference>
<dbReference type="AlphaFoldDB" id="A0A6J4MJF4"/>
<dbReference type="InterPro" id="IPR011008">
    <property type="entry name" value="Dimeric_a/b-barrel"/>
</dbReference>
<gene>
    <name evidence="2" type="ORF">AVDCRST_MAG46-3205</name>
</gene>
<evidence type="ECO:0000313" key="2">
    <source>
        <dbReference type="EMBL" id="CAA9359910.1"/>
    </source>
</evidence>
<name>A0A6J4MJF4_9ACTN</name>
<proteinExistence type="predicted"/>
<organism evidence="2">
    <name type="scientific">uncultured Nocardioidaceae bacterium</name>
    <dbReference type="NCBI Taxonomy" id="253824"/>
    <lineage>
        <taxon>Bacteria</taxon>
        <taxon>Bacillati</taxon>
        <taxon>Actinomycetota</taxon>
        <taxon>Actinomycetes</taxon>
        <taxon>Propionibacteriales</taxon>
        <taxon>Nocardioidaceae</taxon>
        <taxon>environmental samples</taxon>
    </lineage>
</organism>
<reference evidence="2" key="1">
    <citation type="submission" date="2020-02" db="EMBL/GenBank/DDBJ databases">
        <authorList>
            <person name="Meier V. D."/>
        </authorList>
    </citation>
    <scope>NUCLEOTIDE SEQUENCE</scope>
    <source>
        <strain evidence="2">AVDCRST_MAG46</strain>
    </source>
</reference>
<sequence length="157" mass="18080">MHELAQVNVAVLRASLSSPELRTFAFVFDGVAQLADRSPGFVWRLKAQNGHATAVAREGCDLMVNLSVWRDYASMHKFTYSSPHGRMVMRRSEWFLPTPRPSTALWWVAAGHRPTVEEALTRLEFLRRYGPSPRAFSLRRQFDAEGRPVRRARQVRR</sequence>